<evidence type="ECO:0000313" key="3">
    <source>
        <dbReference type="Proteomes" id="UP000029964"/>
    </source>
</evidence>
<sequence>MPSPPPPLSSSSSASAGVADIQNFLENHHARKKKIARLPVVPGTSASSLPPVATSSCCPSISEPSSLHHSEFAPSLTSSSPSQSAGAPSIFSFNSQSSGSVEPDRLEEEHAPRVYPCDFWGYTNCLHRFRLGEDCHWFAHTAVHLGHKFPKTSVCWFCDEVFHSDSGDQAILKMVFRQRMDHIGRHLVAQHYRQEEGQSIRPDFFLLEHLLANGLVPESARAKAETYSEIPLPNGVIRGEPPKRETGNVVTVVEPRGRGTSRRKSNTRFAQRSYHR</sequence>
<comment type="caution">
    <text evidence="2">The sequence shown here is derived from an EMBL/GenBank/DDBJ whole genome shotgun (WGS) entry which is preliminary data.</text>
</comment>
<protein>
    <submittedName>
        <fullName evidence="2">Uncharacterized protein</fullName>
    </submittedName>
</protein>
<dbReference type="Proteomes" id="UP000029964">
    <property type="component" value="Unassembled WGS sequence"/>
</dbReference>
<feature type="compositionally biased region" description="Low complexity" evidence="1">
    <location>
        <begin position="72"/>
        <end position="100"/>
    </location>
</feature>
<feature type="region of interest" description="Disordered" evidence="1">
    <location>
        <begin position="255"/>
        <end position="276"/>
    </location>
</feature>
<dbReference type="HOGENOM" id="CLU_1008205_0_0_1"/>
<evidence type="ECO:0000256" key="1">
    <source>
        <dbReference type="SAM" id="MobiDB-lite"/>
    </source>
</evidence>
<dbReference type="AlphaFoldDB" id="A0A086TG06"/>
<feature type="region of interest" description="Disordered" evidence="1">
    <location>
        <begin position="1"/>
        <end position="25"/>
    </location>
</feature>
<dbReference type="OrthoDB" id="409136at2759"/>
<reference evidence="3" key="1">
    <citation type="journal article" date="2014" name="Genome Announc.">
        <title>Genome sequence and annotation of Acremonium chrysogenum, producer of the beta-lactam antibiotic cephalosporin C.</title>
        <authorList>
            <person name="Terfehr D."/>
            <person name="Dahlmann T.A."/>
            <person name="Specht T."/>
            <person name="Zadra I."/>
            <person name="Kuernsteiner H."/>
            <person name="Kueck U."/>
        </authorList>
    </citation>
    <scope>NUCLEOTIDE SEQUENCE [LARGE SCALE GENOMIC DNA]</scope>
    <source>
        <strain evidence="3">ATCC 11550 / CBS 779.69 / DSM 880 / IAM 14645 / JCM 23072 / IMI 49137</strain>
    </source>
</reference>
<dbReference type="EMBL" id="JPKY01000004">
    <property type="protein sequence ID" value="KFH48288.1"/>
    <property type="molecule type" value="Genomic_DNA"/>
</dbReference>
<dbReference type="STRING" id="857340.A0A086TG06"/>
<proteinExistence type="predicted"/>
<organism evidence="2 3">
    <name type="scientific">Hapsidospora chrysogenum (strain ATCC 11550 / CBS 779.69 / DSM 880 / IAM 14645 / JCM 23072 / IMI 49137)</name>
    <name type="common">Acremonium chrysogenum</name>
    <dbReference type="NCBI Taxonomy" id="857340"/>
    <lineage>
        <taxon>Eukaryota</taxon>
        <taxon>Fungi</taxon>
        <taxon>Dikarya</taxon>
        <taxon>Ascomycota</taxon>
        <taxon>Pezizomycotina</taxon>
        <taxon>Sordariomycetes</taxon>
        <taxon>Hypocreomycetidae</taxon>
        <taxon>Hypocreales</taxon>
        <taxon>Bionectriaceae</taxon>
        <taxon>Hapsidospora</taxon>
    </lineage>
</organism>
<evidence type="ECO:0000313" key="2">
    <source>
        <dbReference type="EMBL" id="KFH48288.1"/>
    </source>
</evidence>
<feature type="region of interest" description="Disordered" evidence="1">
    <location>
        <begin position="72"/>
        <end position="105"/>
    </location>
</feature>
<gene>
    <name evidence="2" type="ORF">ACRE_007820</name>
</gene>
<accession>A0A086TG06</accession>
<keyword evidence="3" id="KW-1185">Reference proteome</keyword>
<name>A0A086TG06_HAPC1</name>